<feature type="transmembrane region" description="Helical" evidence="1">
    <location>
        <begin position="77"/>
        <end position="93"/>
    </location>
</feature>
<dbReference type="Proteomes" id="UP000295689">
    <property type="component" value="Unassembled WGS sequence"/>
</dbReference>
<sequence length="230" mass="26918">MLGVKEWRKQTPPFEDLVLFLVKKDSRDDSAEKDVYDLCLKLLIPLERTYMILLFPTIVYCYFVDYSRKGGMQVRKIIKLMFFSITVMLLLNGCNSNSANEDLFQFKNSFVGDNSAVVNITNQLHSSEHLDEIELKTKEKPYGITLNYDMEKSQQEYKDTAIYNATYILALVQNADWITFQFGNQEYKVTKENLQSWYGTDLSELTTEEELESFIQEQLEDESKVNQFFS</sequence>
<evidence type="ECO:0000313" key="4">
    <source>
        <dbReference type="Proteomes" id="UP000295689"/>
    </source>
</evidence>
<keyword evidence="1" id="KW-0812">Transmembrane</keyword>
<organism evidence="3 4">
    <name type="scientific">Mesobacillus foraminis</name>
    <dbReference type="NCBI Taxonomy" id="279826"/>
    <lineage>
        <taxon>Bacteria</taxon>
        <taxon>Bacillati</taxon>
        <taxon>Bacillota</taxon>
        <taxon>Bacilli</taxon>
        <taxon>Bacillales</taxon>
        <taxon>Bacillaceae</taxon>
        <taxon>Mesobacillus</taxon>
    </lineage>
</organism>
<feature type="domain" description="DUF4825" evidence="2">
    <location>
        <begin position="103"/>
        <end position="189"/>
    </location>
</feature>
<accession>A0A4R2BGW6</accession>
<protein>
    <submittedName>
        <fullName evidence="3">Uncharacterized protein DUF4825</fullName>
    </submittedName>
</protein>
<proteinExistence type="predicted"/>
<evidence type="ECO:0000256" key="1">
    <source>
        <dbReference type="SAM" id="Phobius"/>
    </source>
</evidence>
<name>A0A4R2BGW6_9BACI</name>
<feature type="transmembrane region" description="Helical" evidence="1">
    <location>
        <begin position="48"/>
        <end position="65"/>
    </location>
</feature>
<dbReference type="AlphaFoldDB" id="A0A4R2BGW6"/>
<keyword evidence="4" id="KW-1185">Reference proteome</keyword>
<keyword evidence="1" id="KW-0472">Membrane</keyword>
<dbReference type="EMBL" id="SLVV01000004">
    <property type="protein sequence ID" value="TCN26307.1"/>
    <property type="molecule type" value="Genomic_DNA"/>
</dbReference>
<comment type="caution">
    <text evidence="3">The sequence shown here is derived from an EMBL/GenBank/DDBJ whole genome shotgun (WGS) entry which is preliminary data.</text>
</comment>
<evidence type="ECO:0000313" key="3">
    <source>
        <dbReference type="EMBL" id="TCN26307.1"/>
    </source>
</evidence>
<dbReference type="RefSeq" id="WP_338419210.1">
    <property type="nucleotide sequence ID" value="NZ_SLVV01000004.1"/>
</dbReference>
<dbReference type="Pfam" id="PF16107">
    <property type="entry name" value="DUF4825"/>
    <property type="match status" value="1"/>
</dbReference>
<keyword evidence="1" id="KW-1133">Transmembrane helix</keyword>
<evidence type="ECO:0000259" key="2">
    <source>
        <dbReference type="Pfam" id="PF16107"/>
    </source>
</evidence>
<gene>
    <name evidence="3" type="ORF">EV146_104420</name>
</gene>
<reference evidence="3 4" key="1">
    <citation type="journal article" date="2015" name="Stand. Genomic Sci.">
        <title>Genomic Encyclopedia of Bacterial and Archaeal Type Strains, Phase III: the genomes of soil and plant-associated and newly described type strains.</title>
        <authorList>
            <person name="Whitman W.B."/>
            <person name="Woyke T."/>
            <person name="Klenk H.P."/>
            <person name="Zhou Y."/>
            <person name="Lilburn T.G."/>
            <person name="Beck B.J."/>
            <person name="De Vos P."/>
            <person name="Vandamme P."/>
            <person name="Eisen J.A."/>
            <person name="Garrity G."/>
            <person name="Hugenholtz P."/>
            <person name="Kyrpides N.C."/>
        </authorList>
    </citation>
    <scope>NUCLEOTIDE SEQUENCE [LARGE SCALE GENOMIC DNA]</scope>
    <source>
        <strain evidence="3 4">CV53</strain>
    </source>
</reference>
<dbReference type="InterPro" id="IPR032250">
    <property type="entry name" value="DUF4825"/>
</dbReference>